<dbReference type="InterPro" id="IPR007474">
    <property type="entry name" value="ApaG_domain"/>
</dbReference>
<keyword evidence="3" id="KW-1185">Reference proteome</keyword>
<dbReference type="EMBL" id="JALJOT010000011">
    <property type="protein sequence ID" value="KAK9905513.1"/>
    <property type="molecule type" value="Genomic_DNA"/>
</dbReference>
<proteinExistence type="predicted"/>
<evidence type="ECO:0000313" key="3">
    <source>
        <dbReference type="Proteomes" id="UP001491310"/>
    </source>
</evidence>
<evidence type="ECO:0000313" key="2">
    <source>
        <dbReference type="EMBL" id="KAK9905513.1"/>
    </source>
</evidence>
<organism evidence="2 3">
    <name type="scientific">Coccomyxa subellipsoidea</name>
    <dbReference type="NCBI Taxonomy" id="248742"/>
    <lineage>
        <taxon>Eukaryota</taxon>
        <taxon>Viridiplantae</taxon>
        <taxon>Chlorophyta</taxon>
        <taxon>core chlorophytes</taxon>
        <taxon>Trebouxiophyceae</taxon>
        <taxon>Trebouxiophyceae incertae sedis</taxon>
        <taxon>Coccomyxaceae</taxon>
        <taxon>Coccomyxa</taxon>
    </lineage>
</organism>
<dbReference type="Gene3D" id="2.60.40.1470">
    <property type="entry name" value="ApaG domain"/>
    <property type="match status" value="1"/>
</dbReference>
<comment type="caution">
    <text evidence="2">The sequence shown here is derived from an EMBL/GenBank/DDBJ whole genome shotgun (WGS) entry which is preliminary data.</text>
</comment>
<dbReference type="PROSITE" id="PS51087">
    <property type="entry name" value="APAG"/>
    <property type="match status" value="1"/>
</dbReference>
<sequence>MTSKNKAATVLYRAAQKAARQIDAAFGGLNVRMPLDTNAWQTAAHEWSSTTQEYRLEAIQELLPDLPKPPSSGSFRRGELKQCIRANFEASSSAPADQLPQLLDTGFDALRVLSEQYTLEQCSAQATTNGVHVEITTAYIGSKIPLDLIETPTARPVWTYRIRIENVGEKKVQLLGRQWLILTSEGHQHAVVPRGSTGVVGCTPILQPGECFQYYSATDLSTPNGTMKGSFQMVELGPGNTPNLPFDATIPTVALRS</sequence>
<dbReference type="PANTHER" id="PTHR14289">
    <property type="entry name" value="F-BOX ONLY PROTEIN 3"/>
    <property type="match status" value="1"/>
</dbReference>
<dbReference type="Pfam" id="PF04379">
    <property type="entry name" value="DUF525"/>
    <property type="match status" value="1"/>
</dbReference>
<reference evidence="2 3" key="1">
    <citation type="journal article" date="2024" name="Nat. Commun.">
        <title>Phylogenomics reveals the evolutionary origins of lichenization in chlorophyte algae.</title>
        <authorList>
            <person name="Puginier C."/>
            <person name="Libourel C."/>
            <person name="Otte J."/>
            <person name="Skaloud P."/>
            <person name="Haon M."/>
            <person name="Grisel S."/>
            <person name="Petersen M."/>
            <person name="Berrin J.G."/>
            <person name="Delaux P.M."/>
            <person name="Dal Grande F."/>
            <person name="Keller J."/>
        </authorList>
    </citation>
    <scope>NUCLEOTIDE SEQUENCE [LARGE SCALE GENOMIC DNA]</scope>
    <source>
        <strain evidence="2 3">SAG 216-7</strain>
    </source>
</reference>
<evidence type="ECO:0000259" key="1">
    <source>
        <dbReference type="PROSITE" id="PS51087"/>
    </source>
</evidence>
<protein>
    <recommendedName>
        <fullName evidence="1">ApaG domain-containing protein</fullName>
    </recommendedName>
</protein>
<name>A0ABR2YHN2_9CHLO</name>
<dbReference type="InterPro" id="IPR036767">
    <property type="entry name" value="ApaG_sf"/>
</dbReference>
<gene>
    <name evidence="2" type="ORF">WJX75_001299</name>
</gene>
<dbReference type="PANTHER" id="PTHR14289:SF16">
    <property type="entry name" value="POLYMERASE DELTA-INTERACTING PROTEIN 2"/>
    <property type="match status" value="1"/>
</dbReference>
<dbReference type="Proteomes" id="UP001491310">
    <property type="component" value="Unassembled WGS sequence"/>
</dbReference>
<accession>A0ABR2YHN2</accession>
<dbReference type="SUPFAM" id="SSF110069">
    <property type="entry name" value="ApaG-like"/>
    <property type="match status" value="1"/>
</dbReference>
<feature type="domain" description="ApaG" evidence="1">
    <location>
        <begin position="125"/>
        <end position="257"/>
    </location>
</feature>